<evidence type="ECO:0000256" key="3">
    <source>
        <dbReference type="ARBA" id="ARBA00022989"/>
    </source>
</evidence>
<dbReference type="PANTHER" id="PTHR30518:SF2">
    <property type="entry name" value="ENDOLYTIC MUREIN TRANSGLYCOSYLASE"/>
    <property type="match status" value="1"/>
</dbReference>
<dbReference type="Gene3D" id="3.30.1490.480">
    <property type="entry name" value="Endolytic murein transglycosylase"/>
    <property type="match status" value="1"/>
</dbReference>
<feature type="compositionally biased region" description="Basic residues" evidence="7">
    <location>
        <begin position="417"/>
        <end position="430"/>
    </location>
</feature>
<dbReference type="AlphaFoldDB" id="A0A6F8XKB2"/>
<keyword evidence="5" id="KW-0456">Lyase</keyword>
<evidence type="ECO:0000256" key="5">
    <source>
        <dbReference type="ARBA" id="ARBA00023239"/>
    </source>
</evidence>
<keyword evidence="10" id="KW-1185">Reference proteome</keyword>
<evidence type="ECO:0000313" key="10">
    <source>
        <dbReference type="Proteomes" id="UP000502508"/>
    </source>
</evidence>
<feature type="transmembrane region" description="Helical" evidence="8">
    <location>
        <begin position="37"/>
        <end position="58"/>
    </location>
</feature>
<dbReference type="GO" id="GO:0016829">
    <property type="term" value="F:lyase activity"/>
    <property type="evidence" value="ECO:0007669"/>
    <property type="project" value="UniProtKB-KW"/>
</dbReference>
<keyword evidence="4 8" id="KW-0472">Membrane</keyword>
<feature type="compositionally biased region" description="Basic residues" evidence="7">
    <location>
        <begin position="329"/>
        <end position="358"/>
    </location>
</feature>
<dbReference type="Proteomes" id="UP000502508">
    <property type="component" value="Chromosome"/>
</dbReference>
<evidence type="ECO:0000256" key="8">
    <source>
        <dbReference type="SAM" id="Phobius"/>
    </source>
</evidence>
<reference evidence="9 10" key="2">
    <citation type="submission" date="2020-03" db="EMBL/GenBank/DDBJ databases">
        <authorList>
            <person name="Ichikawa N."/>
            <person name="Kimura A."/>
            <person name="Kitahashi Y."/>
            <person name="Uohara A."/>
        </authorList>
    </citation>
    <scope>NUCLEOTIDE SEQUENCE [LARGE SCALE GENOMIC DNA]</scope>
    <source>
        <strain evidence="9 10">NBRC 107702</strain>
    </source>
</reference>
<evidence type="ECO:0000256" key="7">
    <source>
        <dbReference type="SAM" id="MobiDB-lite"/>
    </source>
</evidence>
<dbReference type="GO" id="GO:0071555">
    <property type="term" value="P:cell wall organization"/>
    <property type="evidence" value="ECO:0007669"/>
    <property type="project" value="UniProtKB-KW"/>
</dbReference>
<evidence type="ECO:0000256" key="2">
    <source>
        <dbReference type="ARBA" id="ARBA00022692"/>
    </source>
</evidence>
<dbReference type="PANTHER" id="PTHR30518">
    <property type="entry name" value="ENDOLYTIC MUREIN TRANSGLYCOSYLASE"/>
    <property type="match status" value="1"/>
</dbReference>
<organism evidence="9 10">
    <name type="scientific">Phytohabitans flavus</name>
    <dbReference type="NCBI Taxonomy" id="1076124"/>
    <lineage>
        <taxon>Bacteria</taxon>
        <taxon>Bacillati</taxon>
        <taxon>Actinomycetota</taxon>
        <taxon>Actinomycetes</taxon>
        <taxon>Micromonosporales</taxon>
        <taxon>Micromonosporaceae</taxon>
    </lineage>
</organism>
<keyword evidence="1" id="KW-1003">Cell membrane</keyword>
<keyword evidence="3 8" id="KW-1133">Transmembrane helix</keyword>
<keyword evidence="6" id="KW-0961">Cell wall biogenesis/degradation</keyword>
<evidence type="ECO:0000256" key="4">
    <source>
        <dbReference type="ARBA" id="ARBA00023136"/>
    </source>
</evidence>
<dbReference type="InterPro" id="IPR003770">
    <property type="entry name" value="MLTG-like"/>
</dbReference>
<dbReference type="EMBL" id="AP022870">
    <property type="protein sequence ID" value="BCB74256.1"/>
    <property type="molecule type" value="Genomic_DNA"/>
</dbReference>
<evidence type="ECO:0008006" key="11">
    <source>
        <dbReference type="Google" id="ProtNLM"/>
    </source>
</evidence>
<evidence type="ECO:0000313" key="9">
    <source>
        <dbReference type="EMBL" id="BCB74256.1"/>
    </source>
</evidence>
<gene>
    <name evidence="9" type="ORF">Pflav_006660</name>
</gene>
<reference evidence="9 10" key="1">
    <citation type="submission" date="2020-03" db="EMBL/GenBank/DDBJ databases">
        <title>Whole genome shotgun sequence of Phytohabitans flavus NBRC 107702.</title>
        <authorList>
            <person name="Komaki H."/>
            <person name="Tamura T."/>
        </authorList>
    </citation>
    <scope>NUCLEOTIDE SEQUENCE [LARGE SCALE GENOMIC DNA]</scope>
    <source>
        <strain evidence="9 10">NBRC 107702</strain>
    </source>
</reference>
<evidence type="ECO:0000256" key="1">
    <source>
        <dbReference type="ARBA" id="ARBA00022475"/>
    </source>
</evidence>
<evidence type="ECO:0000256" key="6">
    <source>
        <dbReference type="ARBA" id="ARBA00023316"/>
    </source>
</evidence>
<proteinExistence type="predicted"/>
<dbReference type="Pfam" id="PF02618">
    <property type="entry name" value="YceG"/>
    <property type="match status" value="1"/>
</dbReference>
<name>A0A6F8XKB2_9ACTN</name>
<protein>
    <recommendedName>
        <fullName evidence="11">Endolytic murein transglycosylase</fullName>
    </recommendedName>
</protein>
<keyword evidence="2 8" id="KW-0812">Transmembrane</keyword>
<sequence length="503" mass="56293">MINELELAFDDEPVERWRHRRGRKRGQKKRGGAGKSVIAFLVVIVLLGGLGAGVWYGYDRVQGFFTTPDYQGVGQGEVTIQVKQGDTATAIANALVTADVVKSAKAFTEAARDNSRSQNIQPGTYKLHLQMSGAEALNMLLDLKNKVVNGVLIREGISAKATFKELEKATKIPVKEFEAAAKDPIELGIPDWWFKRADGKKVTPSIEGFLFPDTYEIDPKWTAKDIVRTMVDRFLTVTGELKFDEKAQALNLAPYDVLIVASLAQAEAGIQEDLGKVARVAYNRLYGDFPCNCLEMDVTVNYWRELRGLPIKASKDMTVSELDDPKNPYNRKLRGLPRRRSTTRASTRSKVRWRRRRATGFFSWRSTSRAGRRSPTTTTSTSATRRPRGRTASFDRHGPPGGRAGQAGRPLALPGHPQRRLRRRRPGRVELHRRRMRRVRTGRRRRWPRSGMGRLVADDAAERSGLVGGHAGHAGRGRGGCRQHFGTCHGWLARGQYRHPGHG</sequence>
<feature type="compositionally biased region" description="Low complexity" evidence="7">
    <location>
        <begin position="365"/>
        <end position="384"/>
    </location>
</feature>
<accession>A0A6F8XKB2</accession>
<feature type="region of interest" description="Disordered" evidence="7">
    <location>
        <begin position="319"/>
        <end position="430"/>
    </location>
</feature>
<dbReference type="KEGG" id="pfla:Pflav_006660"/>